<gene>
    <name evidence="2" type="ORF">P8192_08705</name>
</gene>
<evidence type="ECO:0000313" key="3">
    <source>
        <dbReference type="Proteomes" id="UP001219037"/>
    </source>
</evidence>
<dbReference type="EMBL" id="CP121252">
    <property type="protein sequence ID" value="WFP15492.1"/>
    <property type="molecule type" value="Genomic_DNA"/>
</dbReference>
<evidence type="ECO:0000256" key="1">
    <source>
        <dbReference type="ARBA" id="ARBA00006479"/>
    </source>
</evidence>
<dbReference type="Pfam" id="PF00480">
    <property type="entry name" value="ROK"/>
    <property type="match status" value="1"/>
</dbReference>
<dbReference type="Gene3D" id="3.30.420.40">
    <property type="match status" value="2"/>
</dbReference>
<comment type="similarity">
    <text evidence="1">Belongs to the ROK (NagC/XylR) family.</text>
</comment>
<dbReference type="InterPro" id="IPR000600">
    <property type="entry name" value="ROK"/>
</dbReference>
<dbReference type="Proteomes" id="UP001219037">
    <property type="component" value="Chromosome"/>
</dbReference>
<reference evidence="2 3" key="1">
    <citation type="submission" date="2023-04" db="EMBL/GenBank/DDBJ databases">
        <title>Funneling lignin-derived compounds into biodiesel using alkali-halophilic Citricoccus sp. P2.</title>
        <authorList>
            <person name="Luo C.-B."/>
        </authorList>
    </citation>
    <scope>NUCLEOTIDE SEQUENCE [LARGE SCALE GENOMIC DNA]</scope>
    <source>
        <strain evidence="2 3">P2</strain>
    </source>
</reference>
<sequence>MADSSGKSSTYIGIDIGGTGIKGGIVRLKSGHDTNGELHGSRFRIPTPRPATPEHVADTVAEIVAELDSRPKAPQSSNPVGICFPAVIHHGICLSANNIDPSWVGAEVADLFSARLEREVRVLNDADAAGLAESRFGAGVDKAGTVLTITLGTGIGSALVHDGVLIPNLELGSLEFWGGSMAEKKASAAAREREDLDWQVYAKERLQPYLTHVERLFSPDLVIIGGGISKRPDDFMPYLSLRAPIVTADMTNNAGIIGAALFASEASASN</sequence>
<dbReference type="CDD" id="cd24058">
    <property type="entry name" value="ASKHA_NBD_ROK_PPGK"/>
    <property type="match status" value="1"/>
</dbReference>
<dbReference type="InterPro" id="IPR043129">
    <property type="entry name" value="ATPase_NBD"/>
</dbReference>
<dbReference type="PANTHER" id="PTHR18964:SF146">
    <property type="entry name" value="POLYPHOSPHATE GLUCOKINASE"/>
    <property type="match status" value="1"/>
</dbReference>
<proteinExistence type="inferred from homology"/>
<dbReference type="NCBIfam" id="NF045942">
    <property type="entry name" value="PolPhglucPhase"/>
    <property type="match status" value="1"/>
</dbReference>
<accession>A0ABY8H4B0</accession>
<evidence type="ECO:0000313" key="2">
    <source>
        <dbReference type="EMBL" id="WFP15492.1"/>
    </source>
</evidence>
<keyword evidence="3" id="KW-1185">Reference proteome</keyword>
<dbReference type="SUPFAM" id="SSF53067">
    <property type="entry name" value="Actin-like ATPase domain"/>
    <property type="match status" value="1"/>
</dbReference>
<dbReference type="PANTHER" id="PTHR18964">
    <property type="entry name" value="ROK (REPRESSOR, ORF, KINASE) FAMILY"/>
    <property type="match status" value="1"/>
</dbReference>
<protein>
    <submittedName>
        <fullName evidence="2">ROK family protein</fullName>
    </submittedName>
</protein>
<organism evidence="2 3">
    <name type="scientific">Citricoccus muralis</name>
    <dbReference type="NCBI Taxonomy" id="169134"/>
    <lineage>
        <taxon>Bacteria</taxon>
        <taxon>Bacillati</taxon>
        <taxon>Actinomycetota</taxon>
        <taxon>Actinomycetes</taxon>
        <taxon>Micrococcales</taxon>
        <taxon>Micrococcaceae</taxon>
        <taxon>Citricoccus</taxon>
    </lineage>
</organism>
<name>A0ABY8H4B0_9MICC</name>
<dbReference type="RefSeq" id="WP_278156274.1">
    <property type="nucleotide sequence ID" value="NZ_CP121252.1"/>
</dbReference>